<accession>A0A6H1TUM1</accession>
<dbReference type="RefSeq" id="WP_168568063.1">
    <property type="nucleotide sequence ID" value="NZ_CP051167.1"/>
</dbReference>
<proteinExistence type="predicted"/>
<sequence length="114" mass="11818">MAVARSLVKLSLGSVCVFGSLAFPALSTGTEIVWKSLLMTGLGSVAAGNTANAFDDILDVLTEGKDPDRVELENEDLTKAVGKAIAAVIASPRKNGAIFLSKILGCKLRPSRAS</sequence>
<organism evidence="1 2">
    <name type="scientific">Oxynema aestuarii AP17</name>
    <dbReference type="NCBI Taxonomy" id="2064643"/>
    <lineage>
        <taxon>Bacteria</taxon>
        <taxon>Bacillati</taxon>
        <taxon>Cyanobacteriota</taxon>
        <taxon>Cyanophyceae</taxon>
        <taxon>Oscillatoriophycideae</taxon>
        <taxon>Oscillatoriales</taxon>
        <taxon>Oscillatoriaceae</taxon>
        <taxon>Oxynema</taxon>
        <taxon>Oxynema aestuarii</taxon>
    </lineage>
</organism>
<evidence type="ECO:0000313" key="1">
    <source>
        <dbReference type="EMBL" id="QIZ69906.1"/>
    </source>
</evidence>
<dbReference type="EMBL" id="CP051167">
    <property type="protein sequence ID" value="QIZ69906.1"/>
    <property type="molecule type" value="Genomic_DNA"/>
</dbReference>
<name>A0A6H1TUM1_9CYAN</name>
<dbReference type="KEGG" id="oxy:HCG48_04350"/>
<keyword evidence="2" id="KW-1185">Reference proteome</keyword>
<evidence type="ECO:0000313" key="2">
    <source>
        <dbReference type="Proteomes" id="UP000500857"/>
    </source>
</evidence>
<dbReference type="Proteomes" id="UP000500857">
    <property type="component" value="Chromosome"/>
</dbReference>
<protein>
    <submittedName>
        <fullName evidence="1">Uncharacterized protein</fullName>
    </submittedName>
</protein>
<gene>
    <name evidence="1" type="ORF">HCG48_04350</name>
</gene>
<dbReference type="AlphaFoldDB" id="A0A6H1TUM1"/>
<reference evidence="1 2" key="1">
    <citation type="submission" date="2020-04" db="EMBL/GenBank/DDBJ databases">
        <authorList>
            <person name="Basu S."/>
            <person name="Maruthanayagam V."/>
            <person name="Chakraborty S."/>
            <person name="Pramanik A."/>
            <person name="Mukherjee J."/>
            <person name="Brink B."/>
        </authorList>
    </citation>
    <scope>NUCLEOTIDE SEQUENCE [LARGE SCALE GENOMIC DNA]</scope>
    <source>
        <strain evidence="1 2">AP17</strain>
    </source>
</reference>